<feature type="transmembrane region" description="Helical" evidence="7">
    <location>
        <begin position="125"/>
        <end position="144"/>
    </location>
</feature>
<keyword evidence="2" id="KW-0813">Transport</keyword>
<dbReference type="InterPro" id="IPR011701">
    <property type="entry name" value="MFS"/>
</dbReference>
<dbReference type="Pfam" id="PF07690">
    <property type="entry name" value="MFS_1"/>
    <property type="match status" value="1"/>
</dbReference>
<protein>
    <submittedName>
        <fullName evidence="8">Putative drug resistance transporter</fullName>
    </submittedName>
</protein>
<feature type="transmembrane region" description="Helical" evidence="7">
    <location>
        <begin position="20"/>
        <end position="39"/>
    </location>
</feature>
<sequence length="299" mass="30319">MRGRSDQAGAVKEFAAEGWSVDGAVALVVGLTLGAVFVARQRRLDDPMIDLDLFDDRRFTVSIWTNVVCMFALLGNSIIVTQYLQSVLGYSPLKAALWSIAPSALVAVAAPLAAVASVRWGRPTVMIAGLLTGAAGFGVLAGLLGVHTLLVALIGSTLLATGIVSASSLIADYVMGVAPADRAGATSGLLETSSELGGAVGIALLGSVLNLVYRMAFPAQPAVGEAGTSLAGATATARHLDEDRASSVLDAARGAFVDGASAAAWVGCGVLLATALLVVCMTTTSDMQATDKSVNEQVG</sequence>
<evidence type="ECO:0000256" key="1">
    <source>
        <dbReference type="ARBA" id="ARBA00004651"/>
    </source>
</evidence>
<feature type="transmembrane region" description="Helical" evidence="7">
    <location>
        <begin position="150"/>
        <end position="175"/>
    </location>
</feature>
<dbReference type="InterPro" id="IPR036259">
    <property type="entry name" value="MFS_trans_sf"/>
</dbReference>
<dbReference type="PANTHER" id="PTHR42718:SF47">
    <property type="entry name" value="METHYL VIOLOGEN RESISTANCE PROTEIN SMVA"/>
    <property type="match status" value="1"/>
</dbReference>
<feature type="transmembrane region" description="Helical" evidence="7">
    <location>
        <begin position="262"/>
        <end position="282"/>
    </location>
</feature>
<accession>H5U1I0</accession>
<evidence type="ECO:0000313" key="8">
    <source>
        <dbReference type="EMBL" id="GAB39588.1"/>
    </source>
</evidence>
<dbReference type="Gene3D" id="1.20.1250.20">
    <property type="entry name" value="MFS general substrate transporter like domains"/>
    <property type="match status" value="1"/>
</dbReference>
<evidence type="ECO:0000313" key="9">
    <source>
        <dbReference type="Proteomes" id="UP000005845"/>
    </source>
</evidence>
<dbReference type="Proteomes" id="UP000005845">
    <property type="component" value="Unassembled WGS sequence"/>
</dbReference>
<dbReference type="PANTHER" id="PTHR42718">
    <property type="entry name" value="MAJOR FACILITATOR SUPERFAMILY MULTIDRUG TRANSPORTER MFSC"/>
    <property type="match status" value="1"/>
</dbReference>
<evidence type="ECO:0000256" key="2">
    <source>
        <dbReference type="ARBA" id="ARBA00022448"/>
    </source>
</evidence>
<evidence type="ECO:0000256" key="7">
    <source>
        <dbReference type="SAM" id="Phobius"/>
    </source>
</evidence>
<keyword evidence="4 7" id="KW-0812">Transmembrane</keyword>
<evidence type="ECO:0000256" key="3">
    <source>
        <dbReference type="ARBA" id="ARBA00022475"/>
    </source>
</evidence>
<evidence type="ECO:0000256" key="4">
    <source>
        <dbReference type="ARBA" id="ARBA00022692"/>
    </source>
</evidence>
<name>H5U1I0_9ACTN</name>
<keyword evidence="3" id="KW-1003">Cell membrane</keyword>
<gene>
    <name evidence="8" type="ORF">GOSPT_072_00410</name>
</gene>
<comment type="subcellular location">
    <subcellularLocation>
        <location evidence="1">Cell membrane</location>
        <topology evidence="1">Multi-pass membrane protein</topology>
    </subcellularLocation>
</comment>
<organism evidence="8 9">
    <name type="scientific">Gordonia sputi NBRC 100414</name>
    <dbReference type="NCBI Taxonomy" id="1089453"/>
    <lineage>
        <taxon>Bacteria</taxon>
        <taxon>Bacillati</taxon>
        <taxon>Actinomycetota</taxon>
        <taxon>Actinomycetes</taxon>
        <taxon>Mycobacteriales</taxon>
        <taxon>Gordoniaceae</taxon>
        <taxon>Gordonia</taxon>
    </lineage>
</organism>
<dbReference type="GO" id="GO:0005886">
    <property type="term" value="C:plasma membrane"/>
    <property type="evidence" value="ECO:0007669"/>
    <property type="project" value="UniProtKB-SubCell"/>
</dbReference>
<keyword evidence="5 7" id="KW-1133">Transmembrane helix</keyword>
<dbReference type="eggNOG" id="COG0477">
    <property type="taxonomic scope" value="Bacteria"/>
</dbReference>
<dbReference type="AlphaFoldDB" id="H5U1I0"/>
<keyword evidence="6 7" id="KW-0472">Membrane</keyword>
<dbReference type="SUPFAM" id="SSF103473">
    <property type="entry name" value="MFS general substrate transporter"/>
    <property type="match status" value="1"/>
</dbReference>
<evidence type="ECO:0000256" key="5">
    <source>
        <dbReference type="ARBA" id="ARBA00022989"/>
    </source>
</evidence>
<feature type="transmembrane region" description="Helical" evidence="7">
    <location>
        <begin position="59"/>
        <end position="84"/>
    </location>
</feature>
<dbReference type="GO" id="GO:0022857">
    <property type="term" value="F:transmembrane transporter activity"/>
    <property type="evidence" value="ECO:0007669"/>
    <property type="project" value="InterPro"/>
</dbReference>
<reference evidence="8 9" key="1">
    <citation type="submission" date="2012-02" db="EMBL/GenBank/DDBJ databases">
        <title>Whole genome shotgun sequence of Gordonia sputi NBRC 100414.</title>
        <authorList>
            <person name="Yoshida I."/>
            <person name="Hosoyama A."/>
            <person name="Tsuchikane K."/>
            <person name="Katsumata H."/>
            <person name="Yamazaki S."/>
            <person name="Fujita N."/>
        </authorList>
    </citation>
    <scope>NUCLEOTIDE SEQUENCE [LARGE SCALE GENOMIC DNA]</scope>
    <source>
        <strain evidence="8 9">NBRC 100414</strain>
    </source>
</reference>
<keyword evidence="9" id="KW-1185">Reference proteome</keyword>
<evidence type="ECO:0000256" key="6">
    <source>
        <dbReference type="ARBA" id="ARBA00023136"/>
    </source>
</evidence>
<proteinExistence type="predicted"/>
<feature type="transmembrane region" description="Helical" evidence="7">
    <location>
        <begin position="96"/>
        <end position="118"/>
    </location>
</feature>
<comment type="caution">
    <text evidence="8">The sequence shown here is derived from an EMBL/GenBank/DDBJ whole genome shotgun (WGS) entry which is preliminary data.</text>
</comment>
<dbReference type="EMBL" id="BAFC01000072">
    <property type="protein sequence ID" value="GAB39588.1"/>
    <property type="molecule type" value="Genomic_DNA"/>
</dbReference>